<dbReference type="Pfam" id="PF08242">
    <property type="entry name" value="Methyltransf_12"/>
    <property type="match status" value="1"/>
</dbReference>
<feature type="domain" description="Methyltransferase type 12" evidence="6">
    <location>
        <begin position="94"/>
        <end position="195"/>
    </location>
</feature>
<dbReference type="PANTHER" id="PTHR43667:SF1">
    <property type="entry name" value="CYCLOPROPANE-FATTY-ACYL-PHOSPHOLIPID SYNTHASE"/>
    <property type="match status" value="1"/>
</dbReference>
<evidence type="ECO:0000256" key="1">
    <source>
        <dbReference type="ARBA" id="ARBA00010815"/>
    </source>
</evidence>
<protein>
    <submittedName>
        <fullName evidence="7">Methyltransferase domain-containing protein</fullName>
    </submittedName>
</protein>
<dbReference type="GO" id="GO:0006629">
    <property type="term" value="P:lipid metabolic process"/>
    <property type="evidence" value="ECO:0007669"/>
    <property type="project" value="UniProtKB-KW"/>
</dbReference>
<sequence>MHSHNRASIGHQIKYALRRPQRIPGHVRRLGRNTWLRLSTRDHVDYYRAVMKSDVSRGPERAAGSKSHGRWLALGQMQFDYLQRHGLKPEHRMLDIGCGNLRAGRLFIDYLDTGNYYGVDISPDLLMAAQKTLVDHGLRDKLPHLMPVKDLRFAALPDEMFDVIHAHSVFSHFPLHVIEECFQHIGRIMKPGGWFDFTFDRTEGKEHQVLREDFYYRTETLMALADKHGLRGTFMDDWERLRHRQSKIRITLLDAEPGAERVTMVRPQDEQNEQRHTVADRIMQDLR</sequence>
<name>A0A239DFJ8_9ACTN</name>
<dbReference type="RefSeq" id="WP_089206899.1">
    <property type="nucleotide sequence ID" value="NZ_FZOD01000007.1"/>
</dbReference>
<dbReference type="AlphaFoldDB" id="A0A239DFJ8"/>
<comment type="similarity">
    <text evidence="1">Belongs to the CFA/CMAS family.</text>
</comment>
<evidence type="ECO:0000313" key="7">
    <source>
        <dbReference type="EMBL" id="SNS31109.1"/>
    </source>
</evidence>
<evidence type="ECO:0000256" key="2">
    <source>
        <dbReference type="ARBA" id="ARBA00022603"/>
    </source>
</evidence>
<dbReference type="GO" id="GO:0032259">
    <property type="term" value="P:methylation"/>
    <property type="evidence" value="ECO:0007669"/>
    <property type="project" value="UniProtKB-KW"/>
</dbReference>
<keyword evidence="4" id="KW-0949">S-adenosyl-L-methionine</keyword>
<dbReference type="Proteomes" id="UP000198282">
    <property type="component" value="Unassembled WGS sequence"/>
</dbReference>
<evidence type="ECO:0000256" key="5">
    <source>
        <dbReference type="ARBA" id="ARBA00023098"/>
    </source>
</evidence>
<dbReference type="SUPFAM" id="SSF53335">
    <property type="entry name" value="S-adenosyl-L-methionine-dependent methyltransferases"/>
    <property type="match status" value="1"/>
</dbReference>
<dbReference type="InterPro" id="IPR013217">
    <property type="entry name" value="Methyltransf_12"/>
</dbReference>
<keyword evidence="2 7" id="KW-0489">Methyltransferase</keyword>
<proteinExistence type="inferred from homology"/>
<dbReference type="Gene3D" id="3.40.50.150">
    <property type="entry name" value="Vaccinia Virus protein VP39"/>
    <property type="match status" value="1"/>
</dbReference>
<dbReference type="InterPro" id="IPR050723">
    <property type="entry name" value="CFA/CMAS"/>
</dbReference>
<dbReference type="GO" id="GO:0008168">
    <property type="term" value="F:methyltransferase activity"/>
    <property type="evidence" value="ECO:0007669"/>
    <property type="project" value="UniProtKB-KW"/>
</dbReference>
<dbReference type="PANTHER" id="PTHR43667">
    <property type="entry name" value="CYCLOPROPANE-FATTY-ACYL-PHOSPHOLIPID SYNTHASE"/>
    <property type="match status" value="1"/>
</dbReference>
<reference evidence="7 8" key="1">
    <citation type="submission" date="2017-06" db="EMBL/GenBank/DDBJ databases">
        <authorList>
            <person name="Kim H.J."/>
            <person name="Triplett B.A."/>
        </authorList>
    </citation>
    <scope>NUCLEOTIDE SEQUENCE [LARGE SCALE GENOMIC DNA]</scope>
    <source>
        <strain evidence="7 8">CGMCC 4.2132</strain>
    </source>
</reference>
<organism evidence="7 8">
    <name type="scientific">Streptosporangium subroseum</name>
    <dbReference type="NCBI Taxonomy" id="106412"/>
    <lineage>
        <taxon>Bacteria</taxon>
        <taxon>Bacillati</taxon>
        <taxon>Actinomycetota</taxon>
        <taxon>Actinomycetes</taxon>
        <taxon>Streptosporangiales</taxon>
        <taxon>Streptosporangiaceae</taxon>
        <taxon>Streptosporangium</taxon>
    </lineage>
</organism>
<dbReference type="OrthoDB" id="1853779at2"/>
<keyword evidence="3 7" id="KW-0808">Transferase</keyword>
<evidence type="ECO:0000259" key="6">
    <source>
        <dbReference type="Pfam" id="PF08242"/>
    </source>
</evidence>
<keyword evidence="5" id="KW-0443">Lipid metabolism</keyword>
<evidence type="ECO:0000256" key="4">
    <source>
        <dbReference type="ARBA" id="ARBA00022691"/>
    </source>
</evidence>
<keyword evidence="8" id="KW-1185">Reference proteome</keyword>
<dbReference type="EMBL" id="FZOD01000007">
    <property type="protein sequence ID" value="SNS31109.1"/>
    <property type="molecule type" value="Genomic_DNA"/>
</dbReference>
<evidence type="ECO:0000256" key="3">
    <source>
        <dbReference type="ARBA" id="ARBA00022679"/>
    </source>
</evidence>
<evidence type="ECO:0000313" key="8">
    <source>
        <dbReference type="Proteomes" id="UP000198282"/>
    </source>
</evidence>
<dbReference type="InterPro" id="IPR029063">
    <property type="entry name" value="SAM-dependent_MTases_sf"/>
</dbReference>
<gene>
    <name evidence="7" type="ORF">SAMN05216276_1007109</name>
</gene>
<accession>A0A239DFJ8</accession>
<dbReference type="CDD" id="cd02440">
    <property type="entry name" value="AdoMet_MTases"/>
    <property type="match status" value="1"/>
</dbReference>